<organism evidence="1 2">
    <name type="scientific">Olea europaea subsp. europaea</name>
    <dbReference type="NCBI Taxonomy" id="158383"/>
    <lineage>
        <taxon>Eukaryota</taxon>
        <taxon>Viridiplantae</taxon>
        <taxon>Streptophyta</taxon>
        <taxon>Embryophyta</taxon>
        <taxon>Tracheophyta</taxon>
        <taxon>Spermatophyta</taxon>
        <taxon>Magnoliopsida</taxon>
        <taxon>eudicotyledons</taxon>
        <taxon>Gunneridae</taxon>
        <taxon>Pentapetalae</taxon>
        <taxon>asterids</taxon>
        <taxon>lamiids</taxon>
        <taxon>Lamiales</taxon>
        <taxon>Oleaceae</taxon>
        <taxon>Oleeae</taxon>
        <taxon>Olea</taxon>
    </lineage>
</organism>
<keyword evidence="2" id="KW-1185">Reference proteome</keyword>
<accession>A0A8S0SFF8</accession>
<gene>
    <name evidence="1" type="ORF">OLEA9_A025164</name>
</gene>
<protein>
    <submittedName>
        <fullName evidence="1">Uncharacterized protein</fullName>
    </submittedName>
</protein>
<dbReference type="OrthoDB" id="432953at2759"/>
<dbReference type="GO" id="GO:0016020">
    <property type="term" value="C:membrane"/>
    <property type="evidence" value="ECO:0007669"/>
    <property type="project" value="TreeGrafter"/>
</dbReference>
<reference evidence="1 2" key="1">
    <citation type="submission" date="2019-12" db="EMBL/GenBank/DDBJ databases">
        <authorList>
            <person name="Alioto T."/>
            <person name="Alioto T."/>
            <person name="Gomez Garrido J."/>
        </authorList>
    </citation>
    <scope>NUCLEOTIDE SEQUENCE [LARGE SCALE GENOMIC DNA]</scope>
</reference>
<dbReference type="Proteomes" id="UP000594638">
    <property type="component" value="Unassembled WGS sequence"/>
</dbReference>
<evidence type="ECO:0000313" key="1">
    <source>
        <dbReference type="EMBL" id="CAA2990715.1"/>
    </source>
</evidence>
<comment type="caution">
    <text evidence="1">The sequence shown here is derived from an EMBL/GenBank/DDBJ whole genome shotgun (WGS) entry which is preliminary data.</text>
</comment>
<dbReference type="EMBL" id="CACTIH010004370">
    <property type="protein sequence ID" value="CAA2990715.1"/>
    <property type="molecule type" value="Genomic_DNA"/>
</dbReference>
<dbReference type="AlphaFoldDB" id="A0A8S0SFF8"/>
<name>A0A8S0SFF8_OLEEU</name>
<dbReference type="PANTHER" id="PTHR21575:SF12">
    <property type="entry name" value="PROTEIN HID1"/>
    <property type="match status" value="1"/>
</dbReference>
<dbReference type="GO" id="GO:0000138">
    <property type="term" value="C:Golgi trans cisterna"/>
    <property type="evidence" value="ECO:0007669"/>
    <property type="project" value="TreeGrafter"/>
</dbReference>
<proteinExistence type="predicted"/>
<evidence type="ECO:0000313" key="2">
    <source>
        <dbReference type="Proteomes" id="UP000594638"/>
    </source>
</evidence>
<dbReference type="InterPro" id="IPR026705">
    <property type="entry name" value="Hid-1/Ecm30"/>
</dbReference>
<dbReference type="Gramene" id="OE9A025164T1">
    <property type="protein sequence ID" value="OE9A025164C1"/>
    <property type="gene ID" value="OE9A025164"/>
</dbReference>
<sequence>MEESKFVIDDDEEEEVGEVLAETMLAGIGSSTDLPLDRTNQANRAEVLRLLIVLLSSAIYSPNTANPWLTHLLNTSDRKVALTILCSLLNTALDVSFLESFQISTTNAYKRIAALTLSTEAKQVEDLANSLPKLCSQLLNILLIASDNPPSSPVISRNPSSAGLNPLAASANSQLEKENVFRFYVAKIHRQSDYQFLTERVLAIISLAPPTQLLASGSVDGWNLTESVVLLWRLIDCNKPAQHLSRPQRRSSPIRFDQVVRLHLTKPHCGERVWFAIEQTAAWSSGREEECTADPEC</sequence>
<dbReference type="Pfam" id="PF12722">
    <property type="entry name" value="Hid1"/>
    <property type="match status" value="1"/>
</dbReference>
<dbReference type="PANTHER" id="PTHR21575">
    <property type="entry name" value="PROTEIN HID1"/>
    <property type="match status" value="1"/>
</dbReference>
<dbReference type="GO" id="GO:0005797">
    <property type="term" value="C:Golgi medial cisterna"/>
    <property type="evidence" value="ECO:0007669"/>
    <property type="project" value="TreeGrafter"/>
</dbReference>